<dbReference type="OrthoDB" id="10664125at2759"/>
<feature type="compositionally biased region" description="Low complexity" evidence="1">
    <location>
        <begin position="272"/>
        <end position="304"/>
    </location>
</feature>
<feature type="region of interest" description="Disordered" evidence="1">
    <location>
        <begin position="94"/>
        <end position="121"/>
    </location>
</feature>
<feature type="region of interest" description="Disordered" evidence="1">
    <location>
        <begin position="429"/>
        <end position="481"/>
    </location>
</feature>
<feature type="compositionally biased region" description="Basic residues" evidence="1">
    <location>
        <begin position="566"/>
        <end position="578"/>
    </location>
</feature>
<dbReference type="AlphaFoldDB" id="A0A168TBI4"/>
<feature type="compositionally biased region" description="Low complexity" evidence="1">
    <location>
        <begin position="213"/>
        <end position="235"/>
    </location>
</feature>
<evidence type="ECO:0000313" key="3">
    <source>
        <dbReference type="Proteomes" id="UP000078561"/>
    </source>
</evidence>
<keyword evidence="3" id="KW-1185">Reference proteome</keyword>
<organism evidence="2">
    <name type="scientific">Absidia glauca</name>
    <name type="common">Pin mould</name>
    <dbReference type="NCBI Taxonomy" id="4829"/>
    <lineage>
        <taxon>Eukaryota</taxon>
        <taxon>Fungi</taxon>
        <taxon>Fungi incertae sedis</taxon>
        <taxon>Mucoromycota</taxon>
        <taxon>Mucoromycotina</taxon>
        <taxon>Mucoromycetes</taxon>
        <taxon>Mucorales</taxon>
        <taxon>Cunninghamellaceae</taxon>
        <taxon>Absidia</taxon>
    </lineage>
</organism>
<feature type="compositionally biased region" description="Polar residues" evidence="1">
    <location>
        <begin position="101"/>
        <end position="121"/>
    </location>
</feature>
<dbReference type="Proteomes" id="UP000078561">
    <property type="component" value="Unassembled WGS sequence"/>
</dbReference>
<gene>
    <name evidence="2" type="primary">ABSGL_15501.1 scaffold 17607</name>
</gene>
<sequence length="619" mass="68034">MTVRHALYNDPWLTKNGQLPCPLESPTIYDDLIQTQQYQGEGSDLTAKDKERRTRRQLMKTLEQEQPRVKRTLIYHPINASTYFTTVSMDSSAPGAAAPTTVASSGSLEVPTTVNEASGSGEQLSTTAAKSMATATTVHRYDRHVSNVECYRSELLQLIRHKTNILGLKTTEKWHKMFMVRPQQLLHLKSTLSSQSKPNVSLFSISSASSSSMDQASSQQKQEKVTNSSSSTNSSGKLFSWTQMMQRIQDQVYYFHVDDASAILASAAATASSGSSSSSLPTSASARPYPQTTGNTATTTAEQQQQREELMSGTLVGQEPPLPSLTLSSITTSGSIDEPLDSSSSSYQNNSNNNPLNTTHHPQKHHHQQQKQYVHSHGVSMHYLTTQLEKECMELLKQTCQLMGITYYQDESKRLVCVLTLRDAPSSLQQSEQQQQQLEQQAQKSLQRRSSKNSTASTQRSYTSTSTGRSRSSHSYEELILGGGGTYPTNASTTRFQLPLISHLTSSMTTSFFNRKQNTTPGTSDTAVDAAQQQQESKKKDGVAVFTMTLEILLVSPSSSSSSSSSKRRHHHSSVHRQQHVIALRFSKVQGSTTVFKMAGGWITGVLGLDGKLAASHQS</sequence>
<feature type="region of interest" description="Disordered" evidence="1">
    <location>
        <begin position="272"/>
        <end position="375"/>
    </location>
</feature>
<protein>
    <submittedName>
        <fullName evidence="2">Uncharacterized protein</fullName>
    </submittedName>
</protein>
<evidence type="ECO:0000256" key="1">
    <source>
        <dbReference type="SAM" id="MobiDB-lite"/>
    </source>
</evidence>
<feature type="compositionally biased region" description="Low complexity" evidence="1">
    <location>
        <begin position="324"/>
        <end position="357"/>
    </location>
</feature>
<name>A0A168TBI4_ABSGL</name>
<reference evidence="2" key="1">
    <citation type="submission" date="2016-04" db="EMBL/GenBank/DDBJ databases">
        <authorList>
            <person name="Evans L.H."/>
            <person name="Alamgir A."/>
            <person name="Owens N."/>
            <person name="Weber N.D."/>
            <person name="Virtaneva K."/>
            <person name="Barbian K."/>
            <person name="Babar A."/>
            <person name="Rosenke K."/>
        </authorList>
    </citation>
    <scope>NUCLEOTIDE SEQUENCE [LARGE SCALE GENOMIC DNA]</scope>
    <source>
        <strain evidence="2">CBS 101.48</strain>
    </source>
</reference>
<feature type="region of interest" description="Disordered" evidence="1">
    <location>
        <begin position="213"/>
        <end position="236"/>
    </location>
</feature>
<dbReference type="STRING" id="4829.A0A168TBI4"/>
<evidence type="ECO:0000313" key="2">
    <source>
        <dbReference type="EMBL" id="SAM09792.1"/>
    </source>
</evidence>
<dbReference type="InParanoid" id="A0A168TBI4"/>
<accession>A0A168TBI4</accession>
<proteinExistence type="predicted"/>
<feature type="region of interest" description="Disordered" evidence="1">
    <location>
        <begin position="557"/>
        <end position="578"/>
    </location>
</feature>
<feature type="compositionally biased region" description="Low complexity" evidence="1">
    <location>
        <begin position="454"/>
        <end position="470"/>
    </location>
</feature>
<feature type="compositionally biased region" description="Low complexity" evidence="1">
    <location>
        <begin position="429"/>
        <end position="445"/>
    </location>
</feature>
<dbReference type="EMBL" id="LT555210">
    <property type="protein sequence ID" value="SAM09792.1"/>
    <property type="molecule type" value="Genomic_DNA"/>
</dbReference>